<comment type="subcellular location">
    <subcellularLocation>
        <location evidence="2">Cytoplasm</location>
    </subcellularLocation>
    <subcellularLocation>
        <location evidence="1">Membrane</location>
    </subcellularLocation>
</comment>
<feature type="region of interest" description="Disordered" evidence="5">
    <location>
        <begin position="2077"/>
        <end position="2114"/>
    </location>
</feature>
<evidence type="ECO:0000256" key="2">
    <source>
        <dbReference type="ARBA" id="ARBA00004496"/>
    </source>
</evidence>
<feature type="compositionally biased region" description="Basic and acidic residues" evidence="5">
    <location>
        <begin position="916"/>
        <end position="925"/>
    </location>
</feature>
<evidence type="ECO:0000256" key="1">
    <source>
        <dbReference type="ARBA" id="ARBA00004370"/>
    </source>
</evidence>
<proteinExistence type="predicted"/>
<feature type="compositionally biased region" description="Acidic residues" evidence="5">
    <location>
        <begin position="1849"/>
        <end position="1879"/>
    </location>
</feature>
<evidence type="ECO:0000256" key="4">
    <source>
        <dbReference type="ARBA" id="ARBA00023136"/>
    </source>
</evidence>
<evidence type="ECO:0000256" key="5">
    <source>
        <dbReference type="SAM" id="MobiDB-lite"/>
    </source>
</evidence>
<dbReference type="PANTHER" id="PTHR10663:SF344">
    <property type="entry name" value="BREFELDIN A-INHIBITED GUANINE NUCLEOTIDE-EXCHANGE PROTEIN 3"/>
    <property type="match status" value="1"/>
</dbReference>
<dbReference type="SUPFAM" id="SSF48371">
    <property type="entry name" value="ARM repeat"/>
    <property type="match status" value="2"/>
</dbReference>
<sequence length="2246" mass="253641">MEDLLQQIIRESNNAKLQNLRKSAQEAYDFLGKQQGLLRDPPHELRAKCLHALQLALETKRSKFVAFGLSGLHKMLRDDIFQSPYEPEDDSLWLPAQMLHAMSSMLSQSDDTQTDMLKVLLQVACSPYWTMNGRLIIAILTTCSEAFENGNQAVRTAAQAATSQTLRSFCLFLDEECQEMDENAKKNKNVRERGVSCFNEALPILQYICSKLDEAQKTFCYSNARNSSTVVFLLECLHTLISSLPQKIHTNAHFTTFLWQKFCPALIAFLGTPRVDKTFTSREGKENEVGRGSGYLATSLSFDSHQAKTVYSIGTELVRLVGCVGPLRPVLESVFHRMLLYPPLQQRLEPLKALKELLHSPSRMVDFAGPLLVEEDRSSHIQSDMALMRLAMDSIEESTTGGLSILHASVSCIVAMLSALQELSEGKAINHNYTCTINSLYEDLESCDYRGPLTYQSMARLPKTYREQLELMKKGIGSDSDSSGHGPSEDGDSTDTEGPQNESDEVHEDNSLDDNDYAIENERERLRLEKLPKCLHVGRQVADECNVDVERHNARKFVKTLRSDLIPMVLILRSNIEVDEALQNFASEYCQEVFAVQQKIQERTENTDNTDSCPLITIMNADGIYLATYAALLLNLKLIRMNYYNEDSRQVPISEEQFVEEVHGSGVLVYLSATWLSELYQQVLACNLLEKCGYNPNSTENSALVNVLTDVDGIPGSQRGGQLLSDYIRLEKAQLSRSEPTPEAEAGAKLSRRVLTCCWGSMMAVLSIGLNPPKEENNKGILNRDGGRREIRDTVVLSLEGLHKAATLSNILGLQNRCGSIFALLAKAACTEQSISKITRTKDVLRLKLQNRATNLHTSHALSMDVLLGRGLELGSHGSDCWPHVFTCCLYVSKLEHDFFGRNQNPSLPKTHQKKEKKESANGDIKGSQDRLRLNFNIVDEEETCVDVYSFLSSPYAQNPSSDTIPEIIQESNADNQFNGILPVDYAAKIICVLSQRVDRLFEDAALKLNLKALCLFLTALCRASKAQLFKTTDGLKDNKRFWWRRSKPRENELNVLLLTRLGEVMLKCVKSGRPLIHIMRVWSILGPHFMEAACHKDRSISKKAVQCIHDSMAALLNEQIELPHFHFNEALFKPFENLLCLELCDGDVQDQIVSCICEFVETNRTEIRSGWRPLFGALRVASVGNSESVESAPLLEVFRVFLSTDNTLVFANAALDCILCLLRHVRGSGDNEFHQDEQDQIDVMESRRMRLCVESLKYLLSCSDILASMYRMPACPIFHSAQRIQVSTIPQYVDSTIPNMEMPRFDIDSDSMMQGIISEKSYEILSTPPGNESYSTMTLQSMDKPSGILRVWYILIEGLASATMICPRRYQPHTLETLFHLLRDILNVPGPGFGLYCVNHLLLPMVQNWLRKTSKIFRGWDNFAPNFKQCCGLTTDLVVDYLTHLQGPEVVRNDTYLPATTLMLKQLLLVMGECVVQPTESIARLGCACIRHVLVSSGPILTSEQWEVCGVACYRACSNSLQELRLLTMAFSPRSESFYGDIAQVKVAARRDATPEETERLRQLAAQVFLLEEQRAEDYSRSSDERSYVFLVYPPAVGATLNPDLFIVRIQLRALVVGLLVHKMLLNCVACVLLQGDPSISSLSHVTSHGTASVSYKSTKTVQYSYMNSRHIEIFLSALDLSYAAALKFDCRPGLKFLVQKVADLEQPANLYRQAGAAWSIKLIALFELFLREAEETSVDLDYVKNFLSNGNNKNENESNSKYQKIKKYLRQIQSIFEELCDMYVEVVRNYDGKYTKADSFAERKIFLLVAQPDDYPEITRKEPIHDRIITSTPAPTESRMHNPLVDRDEDQVDDADENEDPEDLEDPEIYNPSLDDESGLEELGQECENDLRPFRLSDLAAEYSTDSGPHSEPETDDSRPASRLGSVTERIVYFDRSGGTSSEGYVDAKLVAMTPAPPEMMNSQNQLYPLWRTTSSPDTSGISIPEVILPSSNATLNDALDYEKQPITIQRRKSEACLLSKRTSLKFIMTADLENFNDSVSFDPTNLRSKSVMELRRTRDTSVLESPKIILEKSISRYSKDDEDDDDDNNVVGDEDDDDDDDDEDDDDLSIDRSYKNVNNIDDLLRDYERSKRGFRTNPFLRDEEDDTDTFINNDKQFFSHEIEYRKKRNVSKDSEAHRKAWAETLSSVLEWILALPDERLAPLLPVLVRGVRILTRHAIDQILKQRLSSLFHRIAVFYGLTNN</sequence>
<evidence type="ECO:0000259" key="6">
    <source>
        <dbReference type="SMART" id="SM00222"/>
    </source>
</evidence>
<keyword evidence="3" id="KW-0963">Cytoplasm</keyword>
<feature type="region of interest" description="Disordered" evidence="5">
    <location>
        <begin position="475"/>
        <end position="515"/>
    </location>
</feature>
<dbReference type="InterPro" id="IPR035999">
    <property type="entry name" value="Sec7_dom_sf"/>
</dbReference>
<evidence type="ECO:0000256" key="3">
    <source>
        <dbReference type="ARBA" id="ARBA00022490"/>
    </source>
</evidence>
<dbReference type="GeneID" id="107074610"/>
<feature type="compositionally biased region" description="Acidic residues" evidence="5">
    <location>
        <begin position="2083"/>
        <end position="2111"/>
    </location>
</feature>
<dbReference type="InterPro" id="IPR016024">
    <property type="entry name" value="ARM-type_fold"/>
</dbReference>
<dbReference type="Gene3D" id="1.10.1000.11">
    <property type="entry name" value="Arf Nucleotide-binding Site Opener,domain 2"/>
    <property type="match status" value="1"/>
</dbReference>
<name>A0ABM1JGT4_POLDO</name>
<feature type="region of interest" description="Disordered" evidence="5">
    <location>
        <begin position="903"/>
        <end position="925"/>
    </location>
</feature>
<dbReference type="PANTHER" id="PTHR10663">
    <property type="entry name" value="GUANYL-NUCLEOTIDE EXCHANGE FACTOR"/>
    <property type="match status" value="1"/>
</dbReference>
<dbReference type="Pfam" id="PF16213">
    <property type="entry name" value="DCB"/>
    <property type="match status" value="1"/>
</dbReference>
<dbReference type="InterPro" id="IPR032629">
    <property type="entry name" value="DCB_dom"/>
</dbReference>
<gene>
    <name evidence="8" type="primary">LOC107074610</name>
</gene>
<organism evidence="7 8">
    <name type="scientific">Polistes dominula</name>
    <name type="common">European paper wasp</name>
    <name type="synonym">Vespa dominula</name>
    <dbReference type="NCBI Taxonomy" id="743375"/>
    <lineage>
        <taxon>Eukaryota</taxon>
        <taxon>Metazoa</taxon>
        <taxon>Ecdysozoa</taxon>
        <taxon>Arthropoda</taxon>
        <taxon>Hexapoda</taxon>
        <taxon>Insecta</taxon>
        <taxon>Pterygota</taxon>
        <taxon>Neoptera</taxon>
        <taxon>Endopterygota</taxon>
        <taxon>Hymenoptera</taxon>
        <taxon>Apocrita</taxon>
        <taxon>Aculeata</taxon>
        <taxon>Vespoidea</taxon>
        <taxon>Vespidae</taxon>
        <taxon>Polistinae</taxon>
        <taxon>Polistini</taxon>
        <taxon>Polistes</taxon>
    </lineage>
</organism>
<dbReference type="InterPro" id="IPR015403">
    <property type="entry name" value="Mon2/Sec7/BIG1-like_HDS"/>
</dbReference>
<feature type="region of interest" description="Disordered" evidence="5">
    <location>
        <begin position="1821"/>
        <end position="1879"/>
    </location>
</feature>
<protein>
    <submittedName>
        <fullName evidence="8">Brefeldin A-inhibited guanine nucleotide-exchange protein 3 isoform X1</fullName>
    </submittedName>
</protein>
<dbReference type="Proteomes" id="UP000694924">
    <property type="component" value="Unplaced"/>
</dbReference>
<keyword evidence="7" id="KW-1185">Reference proteome</keyword>
<accession>A0ABM1JGT4</accession>
<keyword evidence="4" id="KW-0472">Membrane</keyword>
<feature type="region of interest" description="Disordered" evidence="5">
    <location>
        <begin position="1905"/>
        <end position="1926"/>
    </location>
</feature>
<feature type="domain" description="SEC7" evidence="6">
    <location>
        <begin position="436"/>
        <end position="688"/>
    </location>
</feature>
<dbReference type="RefSeq" id="XP_015191672.1">
    <property type="nucleotide sequence ID" value="XM_015336186.1"/>
</dbReference>
<dbReference type="SMART" id="SM00222">
    <property type="entry name" value="Sec7"/>
    <property type="match status" value="1"/>
</dbReference>
<evidence type="ECO:0000313" key="7">
    <source>
        <dbReference type="Proteomes" id="UP000694924"/>
    </source>
</evidence>
<reference evidence="8" key="1">
    <citation type="submission" date="2025-08" db="UniProtKB">
        <authorList>
            <consortium name="RefSeq"/>
        </authorList>
    </citation>
    <scope>IDENTIFICATION</scope>
    <source>
        <tissue evidence="8">Whole body</tissue>
    </source>
</reference>
<feature type="compositionally biased region" description="Basic and acidic residues" evidence="5">
    <location>
        <begin position="1911"/>
        <end position="1922"/>
    </location>
</feature>
<dbReference type="Pfam" id="PF09324">
    <property type="entry name" value="Sec7-like_HDS"/>
    <property type="match status" value="1"/>
</dbReference>
<evidence type="ECO:0000313" key="8">
    <source>
        <dbReference type="RefSeq" id="XP_015191672.1"/>
    </source>
</evidence>
<feature type="compositionally biased region" description="Basic and acidic residues" evidence="5">
    <location>
        <begin position="1821"/>
        <end position="1830"/>
    </location>
</feature>
<dbReference type="InterPro" id="IPR000904">
    <property type="entry name" value="Sec7_dom"/>
</dbReference>
<feature type="compositionally biased region" description="Low complexity" evidence="5">
    <location>
        <begin position="477"/>
        <end position="486"/>
    </location>
</feature>
<dbReference type="InterPro" id="IPR023394">
    <property type="entry name" value="Sec7_C_sf"/>
</dbReference>
<dbReference type="SUPFAM" id="SSF48425">
    <property type="entry name" value="Sec7 domain"/>
    <property type="match status" value="1"/>
</dbReference>
<feature type="compositionally biased region" description="Acidic residues" evidence="5">
    <location>
        <begin position="502"/>
        <end position="515"/>
    </location>
</feature>